<feature type="compositionally biased region" description="Polar residues" evidence="11">
    <location>
        <begin position="36"/>
        <end position="47"/>
    </location>
</feature>
<name>A0A8J8T4M0_HALGN</name>
<keyword evidence="7 9" id="KW-0472">Membrane</keyword>
<dbReference type="GO" id="GO:0005789">
    <property type="term" value="C:endoplasmic reticulum membrane"/>
    <property type="evidence" value="ECO:0007669"/>
    <property type="project" value="UniProtKB-SubCell"/>
</dbReference>
<evidence type="ECO:0000256" key="7">
    <source>
        <dbReference type="ARBA" id="ARBA00023136"/>
    </source>
</evidence>
<dbReference type="InterPro" id="IPR004299">
    <property type="entry name" value="MBOAT_fam"/>
</dbReference>
<keyword evidence="3 9" id="KW-0808">Transferase</keyword>
<evidence type="ECO:0000256" key="8">
    <source>
        <dbReference type="ARBA" id="ARBA00023315"/>
    </source>
</evidence>
<evidence type="ECO:0000313" key="14">
    <source>
        <dbReference type="Proteomes" id="UP000785679"/>
    </source>
</evidence>
<feature type="transmembrane region" description="Helical" evidence="12">
    <location>
        <begin position="511"/>
        <end position="540"/>
    </location>
</feature>
<protein>
    <recommendedName>
        <fullName evidence="9">O-acyltransferase</fullName>
    </recommendedName>
</protein>
<gene>
    <name evidence="13" type="ORF">FGO68_gene328</name>
</gene>
<evidence type="ECO:0000256" key="5">
    <source>
        <dbReference type="ARBA" id="ARBA00022824"/>
    </source>
</evidence>
<dbReference type="InterPro" id="IPR014371">
    <property type="entry name" value="Oat_ACAT_DAG_ARE"/>
</dbReference>
<organism evidence="13 14">
    <name type="scientific">Halteria grandinella</name>
    <dbReference type="NCBI Taxonomy" id="5974"/>
    <lineage>
        <taxon>Eukaryota</taxon>
        <taxon>Sar</taxon>
        <taxon>Alveolata</taxon>
        <taxon>Ciliophora</taxon>
        <taxon>Intramacronucleata</taxon>
        <taxon>Spirotrichea</taxon>
        <taxon>Stichotrichia</taxon>
        <taxon>Sporadotrichida</taxon>
        <taxon>Halteriidae</taxon>
        <taxon>Halteria</taxon>
    </lineage>
</organism>
<comment type="similarity">
    <text evidence="2 9">Belongs to the membrane-bound acyltransferase family. Sterol o-acyltransferase subfamily.</text>
</comment>
<dbReference type="EMBL" id="RRYP01006238">
    <property type="protein sequence ID" value="TNV81366.1"/>
    <property type="molecule type" value="Genomic_DNA"/>
</dbReference>
<evidence type="ECO:0000256" key="11">
    <source>
        <dbReference type="SAM" id="MobiDB-lite"/>
    </source>
</evidence>
<accession>A0A8J8T4M0</accession>
<feature type="transmembrane region" description="Helical" evidence="12">
    <location>
        <begin position="190"/>
        <end position="209"/>
    </location>
</feature>
<feature type="active site" evidence="10">
    <location>
        <position position="521"/>
    </location>
</feature>
<keyword evidence="8 9" id="KW-0012">Acyltransferase</keyword>
<dbReference type="Pfam" id="PF03062">
    <property type="entry name" value="MBOAT"/>
    <property type="match status" value="1"/>
</dbReference>
<evidence type="ECO:0000256" key="10">
    <source>
        <dbReference type="PIRSR" id="PIRSR000439-1"/>
    </source>
</evidence>
<evidence type="ECO:0000256" key="4">
    <source>
        <dbReference type="ARBA" id="ARBA00022692"/>
    </source>
</evidence>
<comment type="subcellular location">
    <subcellularLocation>
        <location evidence="1 9">Endoplasmic reticulum membrane</location>
        <topology evidence="1 9">Multi-pass membrane protein</topology>
    </subcellularLocation>
</comment>
<sequence length="627" mass="71806">MLQAPSTKSARHNHQQSNNQQSNQTQPQPAPMSPEPESQSIVAPSPQTLPEMEKFHNITQTLAKTLESVNEMQETIKKKAGGISESARNAIMDDIKEQIEHSKESIKFQMELHVKSIEETLQKLSERCEDLKTIPISDNGEITWSDPSKSAAAKQQAKRRKIYSQKVFQLRESLLTSTGQESGIRTLESIFIAFLALLGVQICIDNYFENGSLIPDFDLFYWAFGKADVTLTAVLINYLLTALVVVLVQVVKQYKLQFCVYLPIYGLLQFVLIAHGIAVCAKNQLPPASAMIVSCEMARLSMKMHAYFREKILNAIMKDSSIALFIPEWAKKQGMKIEDLDQPKITVESLHIELYRFFYFFMAPTLIYRDTYVMIKRFRWQVFVQNFITCLVLIVYVWCIFKAMCIPVFQHTSENPGSLRQFVQSVIFSTISGMICLLTLFYGILHSWMNMFAELIRFGDRQFYEDWWNVKDFAGYYRKWNIIVHEFLYYYIFQDAIRLSKGALGRQSAKYLVFLISALMHEVIVTCSLGFFFPVLLIMFGGPGVIFTQIKFGTGPYTGTVFWLLMLVGCGLLMVLICREFYARHSPDSATWENDGLASLYPQSFRLVQLMAANHTLTMNSGTPPHK</sequence>
<dbReference type="Proteomes" id="UP000785679">
    <property type="component" value="Unassembled WGS sequence"/>
</dbReference>
<evidence type="ECO:0000313" key="13">
    <source>
        <dbReference type="EMBL" id="TNV81366.1"/>
    </source>
</evidence>
<evidence type="ECO:0000256" key="9">
    <source>
        <dbReference type="PIRNR" id="PIRNR000439"/>
    </source>
</evidence>
<feature type="transmembrane region" description="Helical" evidence="12">
    <location>
        <begin position="258"/>
        <end position="278"/>
    </location>
</feature>
<comment type="caution">
    <text evidence="13">The sequence shown here is derived from an EMBL/GenBank/DDBJ whole genome shotgun (WGS) entry which is preliminary data.</text>
</comment>
<feature type="transmembrane region" description="Helical" evidence="12">
    <location>
        <begin position="357"/>
        <end position="375"/>
    </location>
</feature>
<feature type="transmembrane region" description="Helical" evidence="12">
    <location>
        <begin position="387"/>
        <end position="410"/>
    </location>
</feature>
<evidence type="ECO:0000256" key="6">
    <source>
        <dbReference type="ARBA" id="ARBA00022989"/>
    </source>
</evidence>
<dbReference type="AlphaFoldDB" id="A0A8J8T4M0"/>
<reference evidence="13" key="1">
    <citation type="submission" date="2019-06" db="EMBL/GenBank/DDBJ databases">
        <authorList>
            <person name="Zheng W."/>
        </authorList>
    </citation>
    <scope>NUCLEOTIDE SEQUENCE</scope>
    <source>
        <strain evidence="13">QDHG01</strain>
    </source>
</reference>
<keyword evidence="4 12" id="KW-0812">Transmembrane</keyword>
<keyword evidence="5 9" id="KW-0256">Endoplasmic reticulum</keyword>
<dbReference type="PIRSF" id="PIRSF000439">
    <property type="entry name" value="Oat_ACAT_DAG_ARE"/>
    <property type="match status" value="1"/>
</dbReference>
<feature type="transmembrane region" description="Helical" evidence="12">
    <location>
        <begin position="560"/>
        <end position="578"/>
    </location>
</feature>
<evidence type="ECO:0000256" key="2">
    <source>
        <dbReference type="ARBA" id="ARBA00009010"/>
    </source>
</evidence>
<feature type="region of interest" description="Disordered" evidence="11">
    <location>
        <begin position="1"/>
        <end position="47"/>
    </location>
</feature>
<feature type="compositionally biased region" description="Low complexity" evidence="11">
    <location>
        <begin position="15"/>
        <end position="27"/>
    </location>
</feature>
<feature type="transmembrane region" description="Helical" evidence="12">
    <location>
        <begin position="422"/>
        <end position="445"/>
    </location>
</feature>
<evidence type="ECO:0000256" key="12">
    <source>
        <dbReference type="SAM" id="Phobius"/>
    </source>
</evidence>
<dbReference type="GO" id="GO:0008374">
    <property type="term" value="F:O-acyltransferase activity"/>
    <property type="evidence" value="ECO:0007669"/>
    <property type="project" value="InterPro"/>
</dbReference>
<evidence type="ECO:0000256" key="3">
    <source>
        <dbReference type="ARBA" id="ARBA00022679"/>
    </source>
</evidence>
<dbReference type="PANTHER" id="PTHR10408:SF8">
    <property type="entry name" value="O-ACYLTRANSFERASE"/>
    <property type="match status" value="1"/>
</dbReference>
<dbReference type="OrthoDB" id="10039049at2759"/>
<evidence type="ECO:0000256" key="1">
    <source>
        <dbReference type="ARBA" id="ARBA00004477"/>
    </source>
</evidence>
<dbReference type="PANTHER" id="PTHR10408">
    <property type="entry name" value="STEROL O-ACYLTRANSFERASE"/>
    <property type="match status" value="1"/>
</dbReference>
<keyword evidence="6 12" id="KW-1133">Transmembrane helix</keyword>
<proteinExistence type="inferred from homology"/>
<keyword evidence="14" id="KW-1185">Reference proteome</keyword>
<feature type="transmembrane region" description="Helical" evidence="12">
    <location>
        <begin position="229"/>
        <end position="251"/>
    </location>
</feature>